<dbReference type="GO" id="GO:0006635">
    <property type="term" value="P:fatty acid beta-oxidation"/>
    <property type="evidence" value="ECO:0007669"/>
    <property type="project" value="TreeGrafter"/>
</dbReference>
<dbReference type="AlphaFoldDB" id="D7CQ25"/>
<dbReference type="RefSeq" id="WP_013178176.1">
    <property type="nucleotide sequence ID" value="NC_014221.1"/>
</dbReference>
<evidence type="ECO:0000256" key="1">
    <source>
        <dbReference type="ARBA" id="ARBA00005254"/>
    </source>
</evidence>
<dbReference type="PANTHER" id="PTHR11941:SF54">
    <property type="entry name" value="ENOYL-COA HYDRATASE, MITOCHONDRIAL"/>
    <property type="match status" value="1"/>
</dbReference>
<dbReference type="GO" id="GO:0004300">
    <property type="term" value="F:enoyl-CoA hydratase activity"/>
    <property type="evidence" value="ECO:0007669"/>
    <property type="project" value="UniProtKB-EC"/>
</dbReference>
<dbReference type="HOGENOM" id="CLU_009834_7_6_0"/>
<sequence length="284" mass="29776">MSDLSHQDHQDHDHQHGGALDVSDITSELTTLSYEVQERIALITIERPEALNALNADLLYELGVAFELAEADLDVRALVITGSGRAFVAGADIKNLQRLSDTFSGREAALAGQDVMNTLASLPIPTIAAINGFALGGGLELALAADLRVASRGAKLGLPEVGLGLIPGYGGTQRLPRLIGQGRALDLILTGRHVGAEEALSLGLVNRVVDDALEGALELARLTLKNAPIALGLAKEAVVRGIDMTINQGLEVEADLFGMAASTEDATEGTTAFLEKRAAEFKGQ</sequence>
<dbReference type="EMBL" id="CP002049">
    <property type="protein sequence ID" value="ADI14809.1"/>
    <property type="molecule type" value="Genomic_DNA"/>
</dbReference>
<name>D7CQ25_TRURR</name>
<reference evidence="6" key="1">
    <citation type="submission" date="2010-05" db="EMBL/GenBank/DDBJ databases">
        <title>The complete genome of Truepera radiovictris DSM 17093.</title>
        <authorList>
            <consortium name="US DOE Joint Genome Institute (JGI-PGF)"/>
            <person name="Lucas S."/>
            <person name="Copeland A."/>
            <person name="Lapidus A."/>
            <person name="Glavina del Rio T."/>
            <person name="Dalin E."/>
            <person name="Tice H."/>
            <person name="Bruce D."/>
            <person name="Goodwin L."/>
            <person name="Pitluck S."/>
            <person name="Kyrpides N."/>
            <person name="Mavromatis K."/>
            <person name="Ovchinnikova G."/>
            <person name="Munk A.C."/>
            <person name="Detter J.C."/>
            <person name="Han C."/>
            <person name="Tapia R."/>
            <person name="Land M."/>
            <person name="Hauser L."/>
            <person name="Markowitz V."/>
            <person name="Cheng J.-F."/>
            <person name="Hugenholtz P."/>
            <person name="Woyke T."/>
            <person name="Wu D."/>
            <person name="Tindall B."/>
            <person name="Pomrenke H.G."/>
            <person name="Brambilla E."/>
            <person name="Klenk H.-P."/>
            <person name="Eisen J.A."/>
        </authorList>
    </citation>
    <scope>NUCLEOTIDE SEQUENCE [LARGE SCALE GENOMIC DNA]</scope>
    <source>
        <strain evidence="6">DSM 17093 / CIP 108686 / LMG 22925 / RQ-24</strain>
    </source>
</reference>
<dbReference type="FunFam" id="1.10.12.10:FF:000001">
    <property type="entry name" value="Probable enoyl-CoA hydratase, mitochondrial"/>
    <property type="match status" value="1"/>
</dbReference>
<dbReference type="SUPFAM" id="SSF52096">
    <property type="entry name" value="ClpP/crotonase"/>
    <property type="match status" value="1"/>
</dbReference>
<accession>D7CQ25</accession>
<reference evidence="5 6" key="2">
    <citation type="journal article" date="2011" name="Stand. Genomic Sci.">
        <title>Complete genome sequence of Truepera radiovictrix type strain (RQ-24).</title>
        <authorList>
            <person name="Ivanova N."/>
            <person name="Rohde C."/>
            <person name="Munk C."/>
            <person name="Nolan M."/>
            <person name="Lucas S."/>
            <person name="Del Rio T.G."/>
            <person name="Tice H."/>
            <person name="Deshpande S."/>
            <person name="Cheng J.F."/>
            <person name="Tapia R."/>
            <person name="Han C."/>
            <person name="Goodwin L."/>
            <person name="Pitluck S."/>
            <person name="Liolios K."/>
            <person name="Mavromatis K."/>
            <person name="Mikhailova N."/>
            <person name="Pati A."/>
            <person name="Chen A."/>
            <person name="Palaniappan K."/>
            <person name="Land M."/>
            <person name="Hauser L."/>
            <person name="Chang Y.J."/>
            <person name="Jeffries C.D."/>
            <person name="Brambilla E."/>
            <person name="Rohde M."/>
            <person name="Goker M."/>
            <person name="Tindall B.J."/>
            <person name="Woyke T."/>
            <person name="Bristow J."/>
            <person name="Eisen J.A."/>
            <person name="Markowitz V."/>
            <person name="Hugenholtz P."/>
            <person name="Kyrpides N.C."/>
            <person name="Klenk H.P."/>
            <person name="Lapidus A."/>
        </authorList>
    </citation>
    <scope>NUCLEOTIDE SEQUENCE [LARGE SCALE GENOMIC DNA]</scope>
    <source>
        <strain evidence="6">DSM 17093 / CIP 108686 / LMG 22925 / RQ-24</strain>
    </source>
</reference>
<dbReference type="STRING" id="649638.Trad_1691"/>
<dbReference type="PANTHER" id="PTHR11941">
    <property type="entry name" value="ENOYL-COA HYDRATASE-RELATED"/>
    <property type="match status" value="1"/>
</dbReference>
<dbReference type="OrthoDB" id="9771883at2"/>
<evidence type="ECO:0000256" key="4">
    <source>
        <dbReference type="SAM" id="MobiDB-lite"/>
    </source>
</evidence>
<dbReference type="KEGG" id="tra:Trad_1691"/>
<dbReference type="InterPro" id="IPR014748">
    <property type="entry name" value="Enoyl-CoA_hydra_C"/>
</dbReference>
<feature type="region of interest" description="Disordered" evidence="4">
    <location>
        <begin position="1"/>
        <end position="20"/>
    </location>
</feature>
<proteinExistence type="inferred from homology"/>
<dbReference type="eggNOG" id="COG1024">
    <property type="taxonomic scope" value="Bacteria"/>
</dbReference>
<dbReference type="InterPro" id="IPR018376">
    <property type="entry name" value="Enoyl-CoA_hyd/isom_CS"/>
</dbReference>
<organism evidence="5 6">
    <name type="scientific">Truepera radiovictrix (strain DSM 17093 / CIP 108686 / LMG 22925 / RQ-24)</name>
    <dbReference type="NCBI Taxonomy" id="649638"/>
    <lineage>
        <taxon>Bacteria</taxon>
        <taxon>Thermotogati</taxon>
        <taxon>Deinococcota</taxon>
        <taxon>Deinococci</taxon>
        <taxon>Trueperales</taxon>
        <taxon>Trueperaceae</taxon>
        <taxon>Truepera</taxon>
    </lineage>
</organism>
<comment type="similarity">
    <text evidence="1 3">Belongs to the enoyl-CoA hydratase/isomerase family.</text>
</comment>
<feature type="compositionally biased region" description="Basic and acidic residues" evidence="4">
    <location>
        <begin position="1"/>
        <end position="16"/>
    </location>
</feature>
<evidence type="ECO:0000256" key="3">
    <source>
        <dbReference type="RuleBase" id="RU003707"/>
    </source>
</evidence>
<dbReference type="PROSITE" id="PS00166">
    <property type="entry name" value="ENOYL_COA_HYDRATASE"/>
    <property type="match status" value="1"/>
</dbReference>
<dbReference type="Gene3D" id="1.10.12.10">
    <property type="entry name" value="Lyase 2-enoyl-coa Hydratase, Chain A, domain 2"/>
    <property type="match status" value="1"/>
</dbReference>
<dbReference type="Proteomes" id="UP000000379">
    <property type="component" value="Chromosome"/>
</dbReference>
<dbReference type="CDD" id="cd06558">
    <property type="entry name" value="crotonase-like"/>
    <property type="match status" value="1"/>
</dbReference>
<protein>
    <submittedName>
        <fullName evidence="5">Enoyl-CoA hydratase/isomerase</fullName>
        <ecNumber evidence="5">4.2.1.17</ecNumber>
    </submittedName>
</protein>
<dbReference type="EC" id="4.2.1.17" evidence="5"/>
<keyword evidence="2 5" id="KW-0456">Lyase</keyword>
<evidence type="ECO:0000256" key="2">
    <source>
        <dbReference type="ARBA" id="ARBA00023239"/>
    </source>
</evidence>
<evidence type="ECO:0000313" key="6">
    <source>
        <dbReference type="Proteomes" id="UP000000379"/>
    </source>
</evidence>
<dbReference type="InterPro" id="IPR001753">
    <property type="entry name" value="Enoyl-CoA_hydra/iso"/>
</dbReference>
<keyword evidence="6" id="KW-1185">Reference proteome</keyword>
<gene>
    <name evidence="5" type="ordered locus">Trad_1691</name>
</gene>
<dbReference type="Gene3D" id="3.90.226.10">
    <property type="entry name" value="2-enoyl-CoA Hydratase, Chain A, domain 1"/>
    <property type="match status" value="1"/>
</dbReference>
<dbReference type="InterPro" id="IPR029045">
    <property type="entry name" value="ClpP/crotonase-like_dom_sf"/>
</dbReference>
<dbReference type="Pfam" id="PF00378">
    <property type="entry name" value="ECH_1"/>
    <property type="match status" value="1"/>
</dbReference>
<evidence type="ECO:0000313" key="5">
    <source>
        <dbReference type="EMBL" id="ADI14809.1"/>
    </source>
</evidence>
<dbReference type="FunFam" id="3.90.226.10:FF:000009">
    <property type="entry name" value="Carnitinyl-CoA dehydratase"/>
    <property type="match status" value="1"/>
</dbReference>